<dbReference type="OrthoDB" id="183331at2"/>
<dbReference type="Pfam" id="PF12833">
    <property type="entry name" value="HTH_18"/>
    <property type="match status" value="1"/>
</dbReference>
<dbReference type="InterPro" id="IPR037923">
    <property type="entry name" value="HTH-like"/>
</dbReference>
<dbReference type="GO" id="GO:0003700">
    <property type="term" value="F:DNA-binding transcription factor activity"/>
    <property type="evidence" value="ECO:0007669"/>
    <property type="project" value="InterPro"/>
</dbReference>
<dbReference type="SMART" id="SM00342">
    <property type="entry name" value="HTH_ARAC"/>
    <property type="match status" value="1"/>
</dbReference>
<evidence type="ECO:0000313" key="6">
    <source>
        <dbReference type="Proteomes" id="UP000018296"/>
    </source>
</evidence>
<name>V6J163_9BACL</name>
<gene>
    <name evidence="5" type="ORF">P343_00220</name>
</gene>
<organism evidence="5 6">
    <name type="scientific">Sporolactobacillus laevolacticus DSM 442</name>
    <dbReference type="NCBI Taxonomy" id="1395513"/>
    <lineage>
        <taxon>Bacteria</taxon>
        <taxon>Bacillati</taxon>
        <taxon>Bacillota</taxon>
        <taxon>Bacilli</taxon>
        <taxon>Bacillales</taxon>
        <taxon>Sporolactobacillaceae</taxon>
        <taxon>Sporolactobacillus</taxon>
    </lineage>
</organism>
<dbReference type="EMBL" id="AWTC01000001">
    <property type="protein sequence ID" value="EST13643.1"/>
    <property type="molecule type" value="Genomic_DNA"/>
</dbReference>
<dbReference type="SUPFAM" id="SSF46689">
    <property type="entry name" value="Homeodomain-like"/>
    <property type="match status" value="2"/>
</dbReference>
<evidence type="ECO:0000256" key="1">
    <source>
        <dbReference type="ARBA" id="ARBA00023015"/>
    </source>
</evidence>
<keyword evidence="3" id="KW-0804">Transcription</keyword>
<feature type="domain" description="HTH araC/xylS-type" evidence="4">
    <location>
        <begin position="165"/>
        <end position="262"/>
    </location>
</feature>
<protein>
    <recommendedName>
        <fullName evidence="4">HTH araC/xylS-type domain-containing protein</fullName>
    </recommendedName>
</protein>
<dbReference type="Gene3D" id="2.60.120.10">
    <property type="entry name" value="Jelly Rolls"/>
    <property type="match status" value="1"/>
</dbReference>
<dbReference type="Pfam" id="PF02311">
    <property type="entry name" value="AraC_binding"/>
    <property type="match status" value="1"/>
</dbReference>
<accession>V6J163</accession>
<comment type="caution">
    <text evidence="5">The sequence shown here is derived from an EMBL/GenBank/DDBJ whole genome shotgun (WGS) entry which is preliminary data.</text>
</comment>
<evidence type="ECO:0000259" key="4">
    <source>
        <dbReference type="PROSITE" id="PS01124"/>
    </source>
</evidence>
<reference evidence="5 6" key="1">
    <citation type="journal article" date="2013" name="Genome Announc.">
        <title>Genome Sequence of Sporolactobacillus laevolacticus DSM442, an Efficient Polymer-Grade D-Lactate Producer from Agricultural Waste Cottonseed as a Nitrogen Source.</title>
        <authorList>
            <person name="Wang H."/>
            <person name="Wang L."/>
            <person name="Ju J."/>
            <person name="Yu B."/>
            <person name="Ma Y."/>
        </authorList>
    </citation>
    <scope>NUCLEOTIDE SEQUENCE [LARGE SCALE GENOMIC DNA]</scope>
    <source>
        <strain evidence="5 6">DSM 442</strain>
    </source>
</reference>
<dbReference type="InterPro" id="IPR009057">
    <property type="entry name" value="Homeodomain-like_sf"/>
</dbReference>
<dbReference type="Proteomes" id="UP000018296">
    <property type="component" value="Unassembled WGS sequence"/>
</dbReference>
<dbReference type="eggNOG" id="COG2207">
    <property type="taxonomic scope" value="Bacteria"/>
</dbReference>
<dbReference type="Gene3D" id="1.10.10.60">
    <property type="entry name" value="Homeodomain-like"/>
    <property type="match status" value="2"/>
</dbReference>
<dbReference type="PROSITE" id="PS01124">
    <property type="entry name" value="HTH_ARAC_FAMILY_2"/>
    <property type="match status" value="1"/>
</dbReference>
<dbReference type="GO" id="GO:0043565">
    <property type="term" value="F:sequence-specific DNA binding"/>
    <property type="evidence" value="ECO:0007669"/>
    <property type="project" value="InterPro"/>
</dbReference>
<evidence type="ECO:0000256" key="3">
    <source>
        <dbReference type="ARBA" id="ARBA00023163"/>
    </source>
</evidence>
<dbReference type="InterPro" id="IPR003313">
    <property type="entry name" value="AraC-bd"/>
</dbReference>
<dbReference type="STRING" id="1395513.P343_00220"/>
<dbReference type="RefSeq" id="WP_023508371.1">
    <property type="nucleotide sequence ID" value="NZ_AWTC01000001.1"/>
</dbReference>
<dbReference type="InterPro" id="IPR018060">
    <property type="entry name" value="HTH_AraC"/>
</dbReference>
<sequence>MNKILYQADQAKSIEIKTCANTVHTSRAHFHDEVSIGIIEQGSCRTEIGHHSFHLSEGTLLIIPSKAVHRCQPKDTTNWRFKMIYLGDSLFSKIFGDMVRNGSIYPKLKSSTFQYVIKTFKLFEESLLNQETEPKVLIDLMNVMDLHEKGSIKQNSEPPNSEKIGSIIQYLNKHYLSRITIDDLSEQFGINKYQLIRQFHLCTGLTPQKYLINLRINEAKKMLQNNRPIADVAVTCGFYDQSHFDKYFKAYTGVVPMNYCLHQP</sequence>
<keyword evidence="6" id="KW-1185">Reference proteome</keyword>
<dbReference type="InterPro" id="IPR050204">
    <property type="entry name" value="AraC_XylS_family_regulators"/>
</dbReference>
<keyword evidence="2" id="KW-0238">DNA-binding</keyword>
<dbReference type="AlphaFoldDB" id="V6J163"/>
<dbReference type="PATRIC" id="fig|1395513.3.peg.44"/>
<proteinExistence type="predicted"/>
<evidence type="ECO:0000256" key="2">
    <source>
        <dbReference type="ARBA" id="ARBA00023125"/>
    </source>
</evidence>
<keyword evidence="1" id="KW-0805">Transcription regulation</keyword>
<dbReference type="PANTHER" id="PTHR46796">
    <property type="entry name" value="HTH-TYPE TRANSCRIPTIONAL ACTIVATOR RHAS-RELATED"/>
    <property type="match status" value="1"/>
</dbReference>
<dbReference type="SUPFAM" id="SSF51215">
    <property type="entry name" value="Regulatory protein AraC"/>
    <property type="match status" value="1"/>
</dbReference>
<evidence type="ECO:0000313" key="5">
    <source>
        <dbReference type="EMBL" id="EST13643.1"/>
    </source>
</evidence>
<dbReference type="InterPro" id="IPR014710">
    <property type="entry name" value="RmlC-like_jellyroll"/>
</dbReference>